<keyword evidence="2" id="KW-0813">Transport</keyword>
<organism evidence="6 7">
    <name type="scientific">Corynebacterium occultum</name>
    <dbReference type="NCBI Taxonomy" id="2675219"/>
    <lineage>
        <taxon>Bacteria</taxon>
        <taxon>Bacillati</taxon>
        <taxon>Actinomycetota</taxon>
        <taxon>Actinomycetes</taxon>
        <taxon>Mycobacteriales</taxon>
        <taxon>Corynebacteriaceae</taxon>
        <taxon>Corynebacterium</taxon>
    </lineage>
</organism>
<keyword evidence="7" id="KW-1185">Reference proteome</keyword>
<dbReference type="RefSeq" id="WP_231598872.1">
    <property type="nucleotide sequence ID" value="NZ_CP046455.1"/>
</dbReference>
<dbReference type="GO" id="GO:0042626">
    <property type="term" value="F:ATPase-coupled transmembrane transporter activity"/>
    <property type="evidence" value="ECO:0007669"/>
    <property type="project" value="TreeGrafter"/>
</dbReference>
<dbReference type="Pfam" id="PF00005">
    <property type="entry name" value="ABC_tran"/>
    <property type="match status" value="2"/>
</dbReference>
<dbReference type="SMART" id="SM00382">
    <property type="entry name" value="AAA"/>
    <property type="match status" value="2"/>
</dbReference>
<dbReference type="AlphaFoldDB" id="A0A6B8W6M9"/>
<dbReference type="Proteomes" id="UP000424462">
    <property type="component" value="Chromosome"/>
</dbReference>
<dbReference type="InterPro" id="IPR027417">
    <property type="entry name" value="P-loop_NTPase"/>
</dbReference>
<dbReference type="InterPro" id="IPR017871">
    <property type="entry name" value="ABC_transporter-like_CS"/>
</dbReference>
<dbReference type="PROSITE" id="PS50893">
    <property type="entry name" value="ABC_TRANSPORTER_2"/>
    <property type="match status" value="2"/>
</dbReference>
<protein>
    <submittedName>
        <fullName evidence="6">HMP/thiamine import ATP-binding protein YkoD</fullName>
        <ecNumber evidence="6">3.6.3.-</ecNumber>
    </submittedName>
</protein>
<evidence type="ECO:0000256" key="1">
    <source>
        <dbReference type="ARBA" id="ARBA00005417"/>
    </source>
</evidence>
<comment type="similarity">
    <text evidence="1">Belongs to the ABC transporter superfamily.</text>
</comment>
<dbReference type="PROSITE" id="PS00211">
    <property type="entry name" value="ABC_TRANSPORTER_1"/>
    <property type="match status" value="2"/>
</dbReference>
<feature type="domain" description="ABC transporter" evidence="5">
    <location>
        <begin position="11"/>
        <end position="242"/>
    </location>
</feature>
<dbReference type="SUPFAM" id="SSF52540">
    <property type="entry name" value="P-loop containing nucleoside triphosphate hydrolases"/>
    <property type="match status" value="2"/>
</dbReference>
<evidence type="ECO:0000259" key="5">
    <source>
        <dbReference type="PROSITE" id="PS50893"/>
    </source>
</evidence>
<feature type="domain" description="ABC transporter" evidence="5">
    <location>
        <begin position="242"/>
        <end position="453"/>
    </location>
</feature>
<keyword evidence="6" id="KW-0378">Hydrolase</keyword>
<dbReference type="InterPro" id="IPR050095">
    <property type="entry name" value="ECF_ABC_transporter_ATP-bd"/>
</dbReference>
<evidence type="ECO:0000256" key="2">
    <source>
        <dbReference type="ARBA" id="ARBA00022448"/>
    </source>
</evidence>
<gene>
    <name evidence="6" type="primary">ykoD</name>
    <name evidence="6" type="ORF">COCCU_05145</name>
</gene>
<accession>A0A6B8W6M9</accession>
<evidence type="ECO:0000313" key="7">
    <source>
        <dbReference type="Proteomes" id="UP000424462"/>
    </source>
</evidence>
<dbReference type="PANTHER" id="PTHR43553:SF24">
    <property type="entry name" value="ENERGY-COUPLING FACTOR TRANSPORTER ATP-BINDING PROTEIN ECFA1"/>
    <property type="match status" value="1"/>
</dbReference>
<dbReference type="EC" id="3.6.3.-" evidence="6"/>
<dbReference type="CDD" id="cd03225">
    <property type="entry name" value="ABC_cobalt_CbiO_domain1"/>
    <property type="match status" value="2"/>
</dbReference>
<dbReference type="EMBL" id="CP046455">
    <property type="protein sequence ID" value="QGU06975.1"/>
    <property type="molecule type" value="Genomic_DNA"/>
</dbReference>
<dbReference type="GO" id="GO:0016887">
    <property type="term" value="F:ATP hydrolysis activity"/>
    <property type="evidence" value="ECO:0007669"/>
    <property type="project" value="InterPro"/>
</dbReference>
<evidence type="ECO:0000256" key="4">
    <source>
        <dbReference type="ARBA" id="ARBA00022840"/>
    </source>
</evidence>
<evidence type="ECO:0000313" key="6">
    <source>
        <dbReference type="EMBL" id="QGU06975.1"/>
    </source>
</evidence>
<dbReference type="GO" id="GO:0005524">
    <property type="term" value="F:ATP binding"/>
    <property type="evidence" value="ECO:0007669"/>
    <property type="project" value="UniProtKB-KW"/>
</dbReference>
<sequence>MTRNLLGGAAVRAHDFGWRHASRRDPALQGVNLDIAPGQRVLLTGNSGSGKSTLLSALGGVLGDSEEGESRGTLLIDAADTPTVGMVLQDPDSQVIASRIGDDVAFGCENLRAPREEIWPRVERALELVGLELPLNHPTAHLSGGQKQRLALAGVMAMGANLILLDEPTANLDPQGQREVVAAVEQVVAQTGATLIVIEHRHELWLPVVDTILRLSDGQIQEISAAELPGAPLLEPARPERAQAPALISAHDLLTQWGPPRTLRVPSGASTVITGPNGAGKSTLALTLAGLLPPRQGHLELAEELRQGLRTPPHKWRSAALAQRIGLVFQDPEHQFLARTVAEELAIGPKVMKLGDASGRSAELLHRLRLSHLAQANPFTLSGGEKRRLSVATALVAAPKLLVLDEPTFGQDPETFRELVSLLRELSDQGTTILSVTHDPAFIATLGDHRVEVS</sequence>
<keyword evidence="3" id="KW-0547">Nucleotide-binding</keyword>
<evidence type="ECO:0000256" key="3">
    <source>
        <dbReference type="ARBA" id="ARBA00022741"/>
    </source>
</evidence>
<dbReference type="InterPro" id="IPR015856">
    <property type="entry name" value="ABC_transpr_CbiO/EcfA_su"/>
</dbReference>
<dbReference type="Gene3D" id="3.40.50.300">
    <property type="entry name" value="P-loop containing nucleotide triphosphate hydrolases"/>
    <property type="match status" value="2"/>
</dbReference>
<keyword evidence="4 6" id="KW-0067">ATP-binding</keyword>
<dbReference type="GO" id="GO:0043190">
    <property type="term" value="C:ATP-binding cassette (ABC) transporter complex"/>
    <property type="evidence" value="ECO:0007669"/>
    <property type="project" value="TreeGrafter"/>
</dbReference>
<reference evidence="6 7" key="1">
    <citation type="submission" date="2019-11" db="EMBL/GenBank/DDBJ databases">
        <title>Complete genome sequence of Corynebacterium kalinowskii 1959, a novel Corynebacterium species isolated from soil of a small paddock in Vilsendorf, Germany.</title>
        <authorList>
            <person name="Schaffert L."/>
            <person name="Ruwe M."/>
            <person name="Milse J."/>
            <person name="Hanuschka K."/>
            <person name="Ortseifen V."/>
            <person name="Droste J."/>
            <person name="Brandt D."/>
            <person name="Schlueter L."/>
            <person name="Kutter Y."/>
            <person name="Vinke S."/>
            <person name="Viehoefer P."/>
            <person name="Jacob L."/>
            <person name="Luebke N.-C."/>
            <person name="Schulte-Berndt E."/>
            <person name="Hain C."/>
            <person name="Linder M."/>
            <person name="Schmidt P."/>
            <person name="Wollenschlaeger L."/>
            <person name="Luttermann T."/>
            <person name="Thieme E."/>
            <person name="Hassa J."/>
            <person name="Haak M."/>
            <person name="Wittchen M."/>
            <person name="Mentz A."/>
            <person name="Persicke M."/>
            <person name="Busche T."/>
            <person name="Ruckert C."/>
        </authorList>
    </citation>
    <scope>NUCLEOTIDE SEQUENCE [LARGE SCALE GENOMIC DNA]</scope>
    <source>
        <strain evidence="6 7">2039</strain>
    </source>
</reference>
<dbReference type="PANTHER" id="PTHR43553">
    <property type="entry name" value="HEAVY METAL TRANSPORTER"/>
    <property type="match status" value="1"/>
</dbReference>
<proteinExistence type="inferred from homology"/>
<dbReference type="InterPro" id="IPR003593">
    <property type="entry name" value="AAA+_ATPase"/>
</dbReference>
<dbReference type="KEGG" id="cok:COCCU_05145"/>
<dbReference type="InterPro" id="IPR003439">
    <property type="entry name" value="ABC_transporter-like_ATP-bd"/>
</dbReference>
<name>A0A6B8W6M9_9CORY</name>